<dbReference type="OrthoDB" id="608866at2759"/>
<feature type="region of interest" description="Disordered" evidence="2">
    <location>
        <begin position="801"/>
        <end position="828"/>
    </location>
</feature>
<feature type="region of interest" description="Disordered" evidence="2">
    <location>
        <begin position="175"/>
        <end position="199"/>
    </location>
</feature>
<feature type="compositionally biased region" description="Basic and acidic residues" evidence="2">
    <location>
        <begin position="801"/>
        <end position="812"/>
    </location>
</feature>
<evidence type="ECO:0000259" key="3">
    <source>
        <dbReference type="PROSITE" id="PS50090"/>
    </source>
</evidence>
<feature type="domain" description="Myb-like" evidence="3">
    <location>
        <begin position="193"/>
        <end position="246"/>
    </location>
</feature>
<evidence type="ECO:0000256" key="1">
    <source>
        <dbReference type="ARBA" id="ARBA00023125"/>
    </source>
</evidence>
<dbReference type="InterPro" id="IPR017930">
    <property type="entry name" value="Myb_dom"/>
</dbReference>
<evidence type="ECO:0000313" key="5">
    <source>
        <dbReference type="EMBL" id="KMZ71783.1"/>
    </source>
</evidence>
<dbReference type="Proteomes" id="UP000036987">
    <property type="component" value="Unassembled WGS sequence"/>
</dbReference>
<dbReference type="SMART" id="SM00717">
    <property type="entry name" value="SANT"/>
    <property type="match status" value="1"/>
</dbReference>
<sequence>MNEKKKRKGTITEEDVSLILHKYSAATILALLQEVNQFASSKINWDALVKMTSTGISCPREYQMLWRHIAYRHPLSDNTEHDSKPLDDDSDLEFELEPFPAVSSEASSEAAACVKVLMSSCSPKDSSTTNRPTVEAPLTINIPNVQSSDKQLALTSTRSLHITIPVSVQKQPLPSITPAEGLDGGGSTNLKQPAKKKRKLWSKEEDMELIEAVQKCGEGNWQNILKEEFKHDRTASQLSQRWSILRKNYGKSNVGSNSNSNHSTLTDSLLGARQALSLALNMLTIGSLSAIRSGNMQSNTSVGFGLQHTSSEASHALPQKVPSPSQPSQVTSQRAMAIPNKLTTIPAKPRCLVKPSTGLNSLIQKAAFAAGGRIANPSTAASLFKAAQSKNAVRIRPRGAPPISQVGVTKPSSSATISVPHSNASQNCLPPIILPSTGIGSQQSSCHFSKLAGQTAPKTVQISRPLPPPLHGELRLTIPVNDTALNTDANTSRTVLSSDVSSALFKEEIQDSEKQVIDSTSGQGHVTPIETTVNNFIGGDRNTMVNSDVENKKFRVTDQDHVSSPENMDIDDDQITFVNMDAEDGRNIIVDSVARPSSEVDVEHGIMANLVDVGMISKSPPLVVTQNNIIQLKSDGPIQKEEVYNSGSINNQNSTTIENVDTESLVRANDENMVISDVEDPKASAIDSCIDQEIVTSPENMDIDNDQIAVNLNAEDADYGIMVNLVDVGMPSKSTPLVVTNNDIIELKSDGPIEKVVHNSGATNNKNSTTVENVDMEKKETSVSVNEAVIADGNFSIANDQDKEKLINEKPTDGNNLVTSEQSNTPKE</sequence>
<dbReference type="SUPFAM" id="SSF46689">
    <property type="entry name" value="Homeodomain-like"/>
    <property type="match status" value="1"/>
</dbReference>
<feature type="compositionally biased region" description="Polar residues" evidence="2">
    <location>
        <begin position="406"/>
        <end position="420"/>
    </location>
</feature>
<proteinExistence type="predicted"/>
<dbReference type="InterPro" id="IPR009057">
    <property type="entry name" value="Homeodomain-like_sf"/>
</dbReference>
<comment type="caution">
    <text evidence="5">The sequence shown here is derived from an EMBL/GenBank/DDBJ whole genome shotgun (WGS) entry which is preliminary data.</text>
</comment>
<organism evidence="5 6">
    <name type="scientific">Zostera marina</name>
    <name type="common">Eelgrass</name>
    <dbReference type="NCBI Taxonomy" id="29655"/>
    <lineage>
        <taxon>Eukaryota</taxon>
        <taxon>Viridiplantae</taxon>
        <taxon>Streptophyta</taxon>
        <taxon>Embryophyta</taxon>
        <taxon>Tracheophyta</taxon>
        <taxon>Spermatophyta</taxon>
        <taxon>Magnoliopsida</taxon>
        <taxon>Liliopsida</taxon>
        <taxon>Zosteraceae</taxon>
        <taxon>Zostera</taxon>
    </lineage>
</organism>
<dbReference type="PROSITE" id="PS51294">
    <property type="entry name" value="HTH_MYB"/>
    <property type="match status" value="1"/>
</dbReference>
<dbReference type="PROSITE" id="PS50090">
    <property type="entry name" value="MYB_LIKE"/>
    <property type="match status" value="1"/>
</dbReference>
<dbReference type="CDD" id="cd11660">
    <property type="entry name" value="SANT_TRF"/>
    <property type="match status" value="1"/>
</dbReference>
<feature type="compositionally biased region" description="Polar residues" evidence="2">
    <location>
        <begin position="813"/>
        <end position="828"/>
    </location>
</feature>
<keyword evidence="1" id="KW-0238">DNA-binding</keyword>
<dbReference type="PANTHER" id="PTHR47206:SF1">
    <property type="entry name" value="HOMEODOMAIN-LIKE SUPERFAMILY PROTEIN"/>
    <property type="match status" value="1"/>
</dbReference>
<dbReference type="GO" id="GO:0000976">
    <property type="term" value="F:transcription cis-regulatory region binding"/>
    <property type="evidence" value="ECO:0000318"/>
    <property type="project" value="GO_Central"/>
</dbReference>
<dbReference type="InterPro" id="IPR001005">
    <property type="entry name" value="SANT/Myb"/>
</dbReference>
<keyword evidence="6" id="KW-1185">Reference proteome</keyword>
<dbReference type="AlphaFoldDB" id="A0A0K9PRU2"/>
<name>A0A0K9PRU2_ZOSMR</name>
<protein>
    <submittedName>
        <fullName evidence="5">Uncharacterized protein</fullName>
    </submittedName>
</protein>
<dbReference type="STRING" id="29655.A0A0K9PRU2"/>
<evidence type="ECO:0000256" key="2">
    <source>
        <dbReference type="SAM" id="MobiDB-lite"/>
    </source>
</evidence>
<evidence type="ECO:0000259" key="4">
    <source>
        <dbReference type="PROSITE" id="PS51294"/>
    </source>
</evidence>
<dbReference type="EMBL" id="LFYR01000658">
    <property type="protein sequence ID" value="KMZ71783.1"/>
    <property type="molecule type" value="Genomic_DNA"/>
</dbReference>
<reference evidence="6" key="1">
    <citation type="journal article" date="2016" name="Nature">
        <title>The genome of the seagrass Zostera marina reveals angiosperm adaptation to the sea.</title>
        <authorList>
            <person name="Olsen J.L."/>
            <person name="Rouze P."/>
            <person name="Verhelst B."/>
            <person name="Lin Y.-C."/>
            <person name="Bayer T."/>
            <person name="Collen J."/>
            <person name="Dattolo E."/>
            <person name="De Paoli E."/>
            <person name="Dittami S."/>
            <person name="Maumus F."/>
            <person name="Michel G."/>
            <person name="Kersting A."/>
            <person name="Lauritano C."/>
            <person name="Lohaus R."/>
            <person name="Toepel M."/>
            <person name="Tonon T."/>
            <person name="Vanneste K."/>
            <person name="Amirebrahimi M."/>
            <person name="Brakel J."/>
            <person name="Bostroem C."/>
            <person name="Chovatia M."/>
            <person name="Grimwood J."/>
            <person name="Jenkins J.W."/>
            <person name="Jueterbock A."/>
            <person name="Mraz A."/>
            <person name="Stam W.T."/>
            <person name="Tice H."/>
            <person name="Bornberg-Bauer E."/>
            <person name="Green P.J."/>
            <person name="Pearson G.A."/>
            <person name="Procaccini G."/>
            <person name="Duarte C.M."/>
            <person name="Schmutz J."/>
            <person name="Reusch T.B.H."/>
            <person name="Van de Peer Y."/>
        </authorList>
    </citation>
    <scope>NUCLEOTIDE SEQUENCE [LARGE SCALE GENOMIC DNA]</scope>
    <source>
        <strain evidence="6">cv. Finnish</strain>
    </source>
</reference>
<accession>A0A0K9PRU2</accession>
<dbReference type="Pfam" id="PF13921">
    <property type="entry name" value="Myb_DNA-bind_6"/>
    <property type="match status" value="1"/>
</dbReference>
<gene>
    <name evidence="5" type="ORF">ZOSMA_175G00250</name>
</gene>
<dbReference type="PANTHER" id="PTHR47206">
    <property type="entry name" value="HOMEODOMAIN-LIKE SUPERFAMILY PROTEIN"/>
    <property type="match status" value="1"/>
</dbReference>
<feature type="region of interest" description="Disordered" evidence="2">
    <location>
        <begin position="397"/>
        <end position="420"/>
    </location>
</feature>
<feature type="domain" description="HTH myb-type" evidence="4">
    <location>
        <begin position="195"/>
        <end position="250"/>
    </location>
</feature>
<evidence type="ECO:0000313" key="6">
    <source>
        <dbReference type="Proteomes" id="UP000036987"/>
    </source>
</evidence>
<dbReference type="Gene3D" id="1.10.10.60">
    <property type="entry name" value="Homeodomain-like"/>
    <property type="match status" value="1"/>
</dbReference>